<dbReference type="RefSeq" id="WP_048043182.1">
    <property type="nucleotide sequence ID" value="NZ_CP009511.1"/>
</dbReference>
<gene>
    <name evidence="2" type="ORF">MSMAP_1382</name>
</gene>
<protein>
    <recommendedName>
        <fullName evidence="4">DUF2399 domain-containing protein</fullName>
    </recommendedName>
</protein>
<evidence type="ECO:0008006" key="4">
    <source>
        <dbReference type="Google" id="ProtNLM"/>
    </source>
</evidence>
<dbReference type="HOGENOM" id="CLU_072325_0_0_2"/>
<dbReference type="Proteomes" id="UP000033116">
    <property type="component" value="Chromosome"/>
</dbReference>
<keyword evidence="1" id="KW-0175">Coiled coil</keyword>
<evidence type="ECO:0000313" key="2">
    <source>
        <dbReference type="EMBL" id="AKB61367.1"/>
    </source>
</evidence>
<reference evidence="2 3" key="1">
    <citation type="submission" date="2014-07" db="EMBL/GenBank/DDBJ databases">
        <title>Methanogenic archaea and the global carbon cycle.</title>
        <authorList>
            <person name="Henriksen J.R."/>
            <person name="Luke J."/>
            <person name="Reinhart S."/>
            <person name="Benedict M.N."/>
            <person name="Youngblut N.D."/>
            <person name="Metcalf M.E."/>
            <person name="Whitaker R.J."/>
            <person name="Metcalf W.W."/>
        </authorList>
    </citation>
    <scope>NUCLEOTIDE SEQUENCE [LARGE SCALE GENOMIC DNA]</scope>
    <source>
        <strain evidence="2 3">SarPi</strain>
    </source>
</reference>
<evidence type="ECO:0000256" key="1">
    <source>
        <dbReference type="SAM" id="Coils"/>
    </source>
</evidence>
<proteinExistence type="predicted"/>
<dbReference type="PATRIC" id="fig|1434115.4.peg.1753"/>
<dbReference type="EMBL" id="CP009511">
    <property type="protein sequence ID" value="AKB61367.1"/>
    <property type="molecule type" value="Genomic_DNA"/>
</dbReference>
<feature type="coiled-coil region" evidence="1">
    <location>
        <begin position="268"/>
        <end position="295"/>
    </location>
</feature>
<accession>A0A0E3RAR6</accession>
<dbReference type="GeneID" id="24864567"/>
<sequence>MAYEEFDQDYHPQKKTVKLINQINEIVNEYSLQGYKLSERQTHYQLVAKNLRENTDSNYGSLTRTCTNARMAGLVDWNAIVDRNRETHRVYHNKNIQQALSSALLCYGRDKMEKQKVYIEIMIEKMALFDIVSQVADKYTLRLTGDKGFCSVTILYEIAGRIKEEQKLGKKCYILYIGDHDPSGLAMDVSIISTLAKMGANGVDFRRVALTPEQVKEYNLPPNMIKESNTNSPKYKEKHGEFSWECDALPPEILNEVLENSILSIIDYSKYQEMCKLEEAEKEKLRQIIDSIEMTSSYGVA</sequence>
<name>A0A0E3RAR6_METMZ</name>
<organism evidence="2 3">
    <name type="scientific">Methanosarcina mazei SarPi</name>
    <dbReference type="NCBI Taxonomy" id="1434115"/>
    <lineage>
        <taxon>Archaea</taxon>
        <taxon>Methanobacteriati</taxon>
        <taxon>Methanobacteriota</taxon>
        <taxon>Stenosarchaea group</taxon>
        <taxon>Methanomicrobia</taxon>
        <taxon>Methanosarcinales</taxon>
        <taxon>Methanosarcinaceae</taxon>
        <taxon>Methanosarcina</taxon>
    </lineage>
</organism>
<evidence type="ECO:0000313" key="3">
    <source>
        <dbReference type="Proteomes" id="UP000033116"/>
    </source>
</evidence>
<dbReference type="AlphaFoldDB" id="A0A0E3RAR6"/>